<evidence type="ECO:0000313" key="2">
    <source>
        <dbReference type="EMBL" id="KAK8548179.1"/>
    </source>
</evidence>
<feature type="compositionally biased region" description="Basic and acidic residues" evidence="1">
    <location>
        <begin position="48"/>
        <end position="57"/>
    </location>
</feature>
<dbReference type="Gene3D" id="2.40.70.10">
    <property type="entry name" value="Acid Proteases"/>
    <property type="match status" value="1"/>
</dbReference>
<evidence type="ECO:0000256" key="1">
    <source>
        <dbReference type="SAM" id="MobiDB-lite"/>
    </source>
</evidence>
<dbReference type="PANTHER" id="PTHR33067:SF9">
    <property type="entry name" value="RNA-DIRECTED DNA POLYMERASE"/>
    <property type="match status" value="1"/>
</dbReference>
<name>A0ABR2DZG9_9ROSI</name>
<feature type="compositionally biased region" description="Basic and acidic residues" evidence="1">
    <location>
        <begin position="24"/>
        <end position="37"/>
    </location>
</feature>
<protein>
    <recommendedName>
        <fullName evidence="4">Reverse transcriptase domain-containing protein</fullName>
    </recommendedName>
</protein>
<sequence>MTANSKAIDDIDSPAQADTPTPTGEDHNIPTEPKEAETTASAPQLKLARKDTLEESRPSPPFPQRLKKQKQEYQKTRIKEFETVAATEACLAMMHNKVPAKKTDPGNFTIPCSIENNYSSKAICDPDEHAPIILGRPFLATSKVLIDFDKGELVLRVEEQQLKINVFLVPSQQDAVEECKALHILTDTSTLTKPYMGVHTERDKGVVTLRDA</sequence>
<evidence type="ECO:0008006" key="4">
    <source>
        <dbReference type="Google" id="ProtNLM"/>
    </source>
</evidence>
<reference evidence="2 3" key="1">
    <citation type="journal article" date="2024" name="G3 (Bethesda)">
        <title>Genome assembly of Hibiscus sabdariffa L. provides insights into metabolisms of medicinal natural products.</title>
        <authorList>
            <person name="Kim T."/>
        </authorList>
    </citation>
    <scope>NUCLEOTIDE SEQUENCE [LARGE SCALE GENOMIC DNA]</scope>
    <source>
        <strain evidence="2">TK-2024</strain>
        <tissue evidence="2">Old leaves</tissue>
    </source>
</reference>
<organism evidence="2 3">
    <name type="scientific">Hibiscus sabdariffa</name>
    <name type="common">roselle</name>
    <dbReference type="NCBI Taxonomy" id="183260"/>
    <lineage>
        <taxon>Eukaryota</taxon>
        <taxon>Viridiplantae</taxon>
        <taxon>Streptophyta</taxon>
        <taxon>Embryophyta</taxon>
        <taxon>Tracheophyta</taxon>
        <taxon>Spermatophyta</taxon>
        <taxon>Magnoliopsida</taxon>
        <taxon>eudicotyledons</taxon>
        <taxon>Gunneridae</taxon>
        <taxon>Pentapetalae</taxon>
        <taxon>rosids</taxon>
        <taxon>malvids</taxon>
        <taxon>Malvales</taxon>
        <taxon>Malvaceae</taxon>
        <taxon>Malvoideae</taxon>
        <taxon>Hibiscus</taxon>
    </lineage>
</organism>
<dbReference type="EMBL" id="JBBPBM010000021">
    <property type="protein sequence ID" value="KAK8548179.1"/>
    <property type="molecule type" value="Genomic_DNA"/>
</dbReference>
<gene>
    <name evidence="2" type="ORF">V6N12_061097</name>
</gene>
<evidence type="ECO:0000313" key="3">
    <source>
        <dbReference type="Proteomes" id="UP001472677"/>
    </source>
</evidence>
<comment type="caution">
    <text evidence="2">The sequence shown here is derived from an EMBL/GenBank/DDBJ whole genome shotgun (WGS) entry which is preliminary data.</text>
</comment>
<keyword evidence="3" id="KW-1185">Reference proteome</keyword>
<accession>A0ABR2DZG9</accession>
<dbReference type="PANTHER" id="PTHR33067">
    <property type="entry name" value="RNA-DIRECTED DNA POLYMERASE-RELATED"/>
    <property type="match status" value="1"/>
</dbReference>
<dbReference type="Proteomes" id="UP001472677">
    <property type="component" value="Unassembled WGS sequence"/>
</dbReference>
<feature type="region of interest" description="Disordered" evidence="1">
    <location>
        <begin position="1"/>
        <end position="71"/>
    </location>
</feature>
<proteinExistence type="predicted"/>
<dbReference type="InterPro" id="IPR021109">
    <property type="entry name" value="Peptidase_aspartic_dom_sf"/>
</dbReference>